<dbReference type="RefSeq" id="XP_052941488.1">
    <property type="nucleotide sequence ID" value="XM_053086387.1"/>
</dbReference>
<name>A0AA38LSR6_9TREE</name>
<dbReference type="GO" id="GO:0031966">
    <property type="term" value="C:mitochondrial membrane"/>
    <property type="evidence" value="ECO:0007669"/>
    <property type="project" value="UniProtKB-SubCell"/>
</dbReference>
<evidence type="ECO:0000313" key="12">
    <source>
        <dbReference type="Proteomes" id="UP001164286"/>
    </source>
</evidence>
<accession>A0AA38LSR6</accession>
<dbReference type="InterPro" id="IPR018108">
    <property type="entry name" value="MCP_transmembrane"/>
</dbReference>
<evidence type="ECO:0000256" key="4">
    <source>
        <dbReference type="ARBA" id="ARBA00022692"/>
    </source>
</evidence>
<dbReference type="GO" id="GO:0015093">
    <property type="term" value="F:ferrous iron transmembrane transporter activity"/>
    <property type="evidence" value="ECO:0007669"/>
    <property type="project" value="TreeGrafter"/>
</dbReference>
<dbReference type="PROSITE" id="PS50920">
    <property type="entry name" value="SOLCAR"/>
    <property type="match status" value="3"/>
</dbReference>
<dbReference type="GO" id="GO:0048250">
    <property type="term" value="P:iron import into the mitochondrion"/>
    <property type="evidence" value="ECO:0007669"/>
    <property type="project" value="TreeGrafter"/>
</dbReference>
<evidence type="ECO:0000256" key="8">
    <source>
        <dbReference type="PROSITE-ProRule" id="PRU00282"/>
    </source>
</evidence>
<dbReference type="PANTHER" id="PTHR45758">
    <property type="entry name" value="MITOFERRIN-1-RELATED"/>
    <property type="match status" value="1"/>
</dbReference>
<dbReference type="GeneID" id="77725588"/>
<dbReference type="Gene3D" id="1.50.40.10">
    <property type="entry name" value="Mitochondrial carrier domain"/>
    <property type="match status" value="1"/>
</dbReference>
<keyword evidence="6" id="KW-0496">Mitochondrion</keyword>
<evidence type="ECO:0000256" key="7">
    <source>
        <dbReference type="ARBA" id="ARBA00023136"/>
    </source>
</evidence>
<proteinExistence type="inferred from homology"/>
<evidence type="ECO:0000256" key="2">
    <source>
        <dbReference type="ARBA" id="ARBA00006375"/>
    </source>
</evidence>
<comment type="caution">
    <text evidence="11">The sequence shown here is derived from an EMBL/GenBank/DDBJ whole genome shotgun (WGS) entry which is preliminary data.</text>
</comment>
<keyword evidence="5" id="KW-1133">Transmembrane helix</keyword>
<keyword evidence="3 9" id="KW-0813">Transport</keyword>
<dbReference type="InterPro" id="IPR023395">
    <property type="entry name" value="MCP_dom_sf"/>
</dbReference>
<keyword evidence="4 8" id="KW-0812">Transmembrane</keyword>
<keyword evidence="7 8" id="KW-0472">Membrane</keyword>
<keyword evidence="12" id="KW-1185">Reference proteome</keyword>
<organism evidence="11 12">
    <name type="scientific">Dioszegia hungarica</name>
    <dbReference type="NCBI Taxonomy" id="4972"/>
    <lineage>
        <taxon>Eukaryota</taxon>
        <taxon>Fungi</taxon>
        <taxon>Dikarya</taxon>
        <taxon>Basidiomycota</taxon>
        <taxon>Agaricomycotina</taxon>
        <taxon>Tremellomycetes</taxon>
        <taxon>Tremellales</taxon>
        <taxon>Bulleribasidiaceae</taxon>
        <taxon>Dioszegia</taxon>
    </lineage>
</organism>
<dbReference type="FunFam" id="1.50.40.10:FF:000172">
    <property type="entry name" value="MC family mitochondrial carrier protein"/>
    <property type="match status" value="1"/>
</dbReference>
<feature type="repeat" description="Solcar" evidence="8">
    <location>
        <begin position="178"/>
        <end position="262"/>
    </location>
</feature>
<dbReference type="Pfam" id="PF00153">
    <property type="entry name" value="Mito_carr"/>
    <property type="match status" value="3"/>
</dbReference>
<feature type="region of interest" description="Disordered" evidence="10">
    <location>
        <begin position="23"/>
        <end position="53"/>
    </location>
</feature>
<feature type="repeat" description="Solcar" evidence="8">
    <location>
        <begin position="269"/>
        <end position="360"/>
    </location>
</feature>
<dbReference type="SUPFAM" id="SSF103506">
    <property type="entry name" value="Mitochondrial carrier"/>
    <property type="match status" value="1"/>
</dbReference>
<sequence>MKVDPASPSPSTSVPSVHVLSHSAHLHPGQPGHHGETSVALEEEDDHDYESLPIGHGWGTNMLAGALAGISEHAAIFPVDSIKVATASSSLSSSATSALKSTATPSAANPASMTAAANRQALTTFSQHLRSVSTGEGIRTLWRGVASVIMGAGPAHAAHFGMYEFVREISGGRGDGWGGVGGTAVAGAAATITSDALMNPFDVIKQRMQIRNSPHRSVFSCARSVYASEGLSAFYVSYPTTITMTVPFTAVQFSAYESLKGLINPSGVYSPMTHIVAGGVAGGLAAAVTTPLDVAKTLLQTRGSSDDPRIRNARGMGEALRIIRERDGWKGLRRGMLPRVMTVAPSTAISWMSYEFFKVLIRQNGALPETGKATPR</sequence>
<dbReference type="AlphaFoldDB" id="A0AA38LSR6"/>
<dbReference type="EMBL" id="JAKWFO010000016">
    <property type="protein sequence ID" value="KAI9631711.1"/>
    <property type="molecule type" value="Genomic_DNA"/>
</dbReference>
<evidence type="ECO:0000256" key="6">
    <source>
        <dbReference type="ARBA" id="ARBA00023128"/>
    </source>
</evidence>
<comment type="subcellular location">
    <subcellularLocation>
        <location evidence="1">Mitochondrion membrane</location>
        <topology evidence="1">Multi-pass membrane protein</topology>
    </subcellularLocation>
</comment>
<evidence type="ECO:0000313" key="11">
    <source>
        <dbReference type="EMBL" id="KAI9631711.1"/>
    </source>
</evidence>
<dbReference type="PANTHER" id="PTHR45758:SF4">
    <property type="entry name" value="MITOFERRIN-1"/>
    <property type="match status" value="1"/>
</dbReference>
<evidence type="ECO:0000256" key="5">
    <source>
        <dbReference type="ARBA" id="ARBA00022989"/>
    </source>
</evidence>
<evidence type="ECO:0000256" key="3">
    <source>
        <dbReference type="ARBA" id="ARBA00022448"/>
    </source>
</evidence>
<dbReference type="Proteomes" id="UP001164286">
    <property type="component" value="Unassembled WGS sequence"/>
</dbReference>
<protein>
    <submittedName>
        <fullName evidence="11">Mitochondrial iron transporter of the mitochondrial carrier family</fullName>
    </submittedName>
</protein>
<feature type="repeat" description="Solcar" evidence="8">
    <location>
        <begin position="56"/>
        <end position="169"/>
    </location>
</feature>
<evidence type="ECO:0000256" key="10">
    <source>
        <dbReference type="SAM" id="MobiDB-lite"/>
    </source>
</evidence>
<gene>
    <name evidence="11" type="ORF">MKK02DRAFT_21276</name>
</gene>
<evidence type="ECO:0000256" key="1">
    <source>
        <dbReference type="ARBA" id="ARBA00004225"/>
    </source>
</evidence>
<comment type="similarity">
    <text evidence="2 9">Belongs to the mitochondrial carrier (TC 2.A.29) family.</text>
</comment>
<evidence type="ECO:0000256" key="9">
    <source>
        <dbReference type="RuleBase" id="RU000488"/>
    </source>
</evidence>
<reference evidence="11" key="1">
    <citation type="journal article" date="2022" name="G3 (Bethesda)">
        <title>High quality genome of the basidiomycete yeast Dioszegia hungarica PDD-24b-2 isolated from cloud water.</title>
        <authorList>
            <person name="Jarrige D."/>
            <person name="Haridas S."/>
            <person name="Bleykasten-Grosshans C."/>
            <person name="Joly M."/>
            <person name="Nadalig T."/>
            <person name="Sancelme M."/>
            <person name="Vuilleumier S."/>
            <person name="Grigoriev I.V."/>
            <person name="Amato P."/>
            <person name="Bringel F."/>
        </authorList>
    </citation>
    <scope>NUCLEOTIDE SEQUENCE</scope>
    <source>
        <strain evidence="11">PDD-24b-2</strain>
    </source>
</reference>